<dbReference type="AlphaFoldDB" id="A0A419A6V5"/>
<keyword evidence="7 9" id="KW-0472">Membrane</keyword>
<dbReference type="InterPro" id="IPR055348">
    <property type="entry name" value="DctQ"/>
</dbReference>
<feature type="compositionally biased region" description="Basic residues" evidence="10">
    <location>
        <begin position="1"/>
        <end position="10"/>
    </location>
</feature>
<sequence length="248" mass="27440">MSPRRKRPGRIRAGASSAWATRRPRHTWKRPGRSWRGSWPGMRRCRPITTSSAPPRPRSGNADMPGASPRPLLGDLTMMRFLDRAANAFLALLGLVLIAMIGLTICNVISRYVFNRALLWADEATVFAMIALAFLGAVVCGWHRAEIRMDIFANLMPSAVQRLLNILQQAVMAGLCGWVAWQSVGYVRRAYAIGMRGDASGLPTWIVHALIPLSLFLIALIAAVRCIRLIASHDFGLDQAQTGKERIE</sequence>
<evidence type="ECO:0000313" key="13">
    <source>
        <dbReference type="Proteomes" id="UP000283587"/>
    </source>
</evidence>
<evidence type="ECO:0000256" key="7">
    <source>
        <dbReference type="ARBA" id="ARBA00023136"/>
    </source>
</evidence>
<evidence type="ECO:0000256" key="2">
    <source>
        <dbReference type="ARBA" id="ARBA00022448"/>
    </source>
</evidence>
<feature type="domain" description="Tripartite ATP-independent periplasmic transporters DctQ component" evidence="11">
    <location>
        <begin position="100"/>
        <end position="230"/>
    </location>
</feature>
<gene>
    <name evidence="12" type="ORF">D3P05_11065</name>
</gene>
<dbReference type="Pfam" id="PF04290">
    <property type="entry name" value="DctQ"/>
    <property type="match status" value="1"/>
</dbReference>
<dbReference type="GO" id="GO:0022857">
    <property type="term" value="F:transmembrane transporter activity"/>
    <property type="evidence" value="ECO:0007669"/>
    <property type="project" value="UniProtKB-UniRule"/>
</dbReference>
<feature type="transmembrane region" description="Helical" evidence="9">
    <location>
        <begin position="205"/>
        <end position="224"/>
    </location>
</feature>
<evidence type="ECO:0000256" key="10">
    <source>
        <dbReference type="SAM" id="MobiDB-lite"/>
    </source>
</evidence>
<comment type="subcellular location">
    <subcellularLocation>
        <location evidence="1 9">Cell inner membrane</location>
        <topology evidence="1 9">Multi-pass membrane protein</topology>
    </subcellularLocation>
</comment>
<comment type="caution">
    <text evidence="12">The sequence shown here is derived from an EMBL/GenBank/DDBJ whole genome shotgun (WGS) entry which is preliminary data.</text>
</comment>
<protein>
    <recommendedName>
        <fullName evidence="9">TRAP transporter small permease protein</fullName>
    </recommendedName>
</protein>
<feature type="transmembrane region" description="Helical" evidence="9">
    <location>
        <begin position="88"/>
        <end position="112"/>
    </location>
</feature>
<reference evidence="13" key="1">
    <citation type="submission" date="2018-09" db="EMBL/GenBank/DDBJ databases">
        <title>Paracoccus onubensis nov. sp. a moderate halophilic bacterium isolated from Gruta de las Maravillas (Aracena, Spain).</title>
        <authorList>
            <person name="Jurado V."/>
            <person name="Gutierrez-Patricio S."/>
            <person name="Gonzalez-Pimentel J.L."/>
            <person name="Miller A.Z."/>
            <person name="Laiz L."/>
            <person name="Saiz-Jimenez C."/>
        </authorList>
    </citation>
    <scope>NUCLEOTIDE SEQUENCE [LARGE SCALE GENOMIC DNA]</scope>
    <source>
        <strain evidence="13">DSM 26381</strain>
    </source>
</reference>
<comment type="function">
    <text evidence="9">Part of the tripartite ATP-independent periplasmic (TRAP) transport system.</text>
</comment>
<evidence type="ECO:0000313" key="12">
    <source>
        <dbReference type="EMBL" id="RJL14819.1"/>
    </source>
</evidence>
<feature type="region of interest" description="Disordered" evidence="10">
    <location>
        <begin position="1"/>
        <end position="68"/>
    </location>
</feature>
<dbReference type="PANTHER" id="PTHR35011">
    <property type="entry name" value="2,3-DIKETO-L-GULONATE TRAP TRANSPORTER SMALL PERMEASE PROTEIN YIAM"/>
    <property type="match status" value="1"/>
</dbReference>
<evidence type="ECO:0000256" key="8">
    <source>
        <dbReference type="ARBA" id="ARBA00038436"/>
    </source>
</evidence>
<keyword evidence="5 9" id="KW-0812">Transmembrane</keyword>
<evidence type="ECO:0000256" key="9">
    <source>
        <dbReference type="RuleBase" id="RU369079"/>
    </source>
</evidence>
<dbReference type="Proteomes" id="UP000283587">
    <property type="component" value="Unassembled WGS sequence"/>
</dbReference>
<evidence type="ECO:0000256" key="1">
    <source>
        <dbReference type="ARBA" id="ARBA00004429"/>
    </source>
</evidence>
<keyword evidence="13" id="KW-1185">Reference proteome</keyword>
<evidence type="ECO:0000259" key="11">
    <source>
        <dbReference type="Pfam" id="PF04290"/>
    </source>
</evidence>
<dbReference type="OrthoDB" id="4964541at2"/>
<keyword evidence="2 9" id="KW-0813">Transport</keyword>
<dbReference type="GO" id="GO:0005886">
    <property type="term" value="C:plasma membrane"/>
    <property type="evidence" value="ECO:0007669"/>
    <property type="project" value="UniProtKB-SubCell"/>
</dbReference>
<keyword evidence="6 9" id="KW-1133">Transmembrane helix</keyword>
<dbReference type="PANTHER" id="PTHR35011:SF10">
    <property type="entry name" value="TRAP TRANSPORTER SMALL PERMEASE PROTEIN"/>
    <property type="match status" value="1"/>
</dbReference>
<dbReference type="InterPro" id="IPR007387">
    <property type="entry name" value="TRAP_DctQ"/>
</dbReference>
<feature type="compositionally biased region" description="Basic residues" evidence="10">
    <location>
        <begin position="22"/>
        <end position="33"/>
    </location>
</feature>
<comment type="similarity">
    <text evidence="8 9">Belongs to the TRAP transporter small permease family.</text>
</comment>
<name>A0A419A6V5_9RHOB</name>
<keyword evidence="4 9" id="KW-0997">Cell inner membrane</keyword>
<evidence type="ECO:0000256" key="6">
    <source>
        <dbReference type="ARBA" id="ARBA00022989"/>
    </source>
</evidence>
<organism evidence="12 13">
    <name type="scientific">Paracoccus siganidrum</name>
    <dbReference type="NCBI Taxonomy" id="1276757"/>
    <lineage>
        <taxon>Bacteria</taxon>
        <taxon>Pseudomonadati</taxon>
        <taxon>Pseudomonadota</taxon>
        <taxon>Alphaproteobacteria</taxon>
        <taxon>Rhodobacterales</taxon>
        <taxon>Paracoccaceae</taxon>
        <taxon>Paracoccus</taxon>
    </lineage>
</organism>
<comment type="subunit">
    <text evidence="9">The complex comprises the extracytoplasmic solute receptor protein and the two transmembrane proteins.</text>
</comment>
<accession>A0A419A6V5</accession>
<keyword evidence="3" id="KW-1003">Cell membrane</keyword>
<dbReference type="EMBL" id="QZEW01000040">
    <property type="protein sequence ID" value="RJL14819.1"/>
    <property type="molecule type" value="Genomic_DNA"/>
</dbReference>
<feature type="transmembrane region" description="Helical" evidence="9">
    <location>
        <begin position="163"/>
        <end position="181"/>
    </location>
</feature>
<evidence type="ECO:0000256" key="5">
    <source>
        <dbReference type="ARBA" id="ARBA00022692"/>
    </source>
</evidence>
<feature type="transmembrane region" description="Helical" evidence="9">
    <location>
        <begin position="124"/>
        <end position="142"/>
    </location>
</feature>
<proteinExistence type="inferred from homology"/>
<evidence type="ECO:0000256" key="3">
    <source>
        <dbReference type="ARBA" id="ARBA00022475"/>
    </source>
</evidence>
<dbReference type="GO" id="GO:0015740">
    <property type="term" value="P:C4-dicarboxylate transport"/>
    <property type="evidence" value="ECO:0007669"/>
    <property type="project" value="TreeGrafter"/>
</dbReference>
<evidence type="ECO:0000256" key="4">
    <source>
        <dbReference type="ARBA" id="ARBA00022519"/>
    </source>
</evidence>